<dbReference type="GO" id="GO:0016020">
    <property type="term" value="C:membrane"/>
    <property type="evidence" value="ECO:0007669"/>
    <property type="project" value="UniProtKB-SubCell"/>
</dbReference>
<keyword evidence="14" id="KW-1185">Reference proteome</keyword>
<evidence type="ECO:0000256" key="11">
    <source>
        <dbReference type="SAM" id="Phobius"/>
    </source>
</evidence>
<evidence type="ECO:0000256" key="4">
    <source>
        <dbReference type="ARBA" id="ARBA00022989"/>
    </source>
</evidence>
<comment type="similarity">
    <text evidence="8">Belongs to the MTC6 family.</text>
</comment>
<dbReference type="InterPro" id="IPR051008">
    <property type="entry name" value="Telomere_Capping_Maintenance"/>
</dbReference>
<dbReference type="InterPro" id="IPR016186">
    <property type="entry name" value="C-type_lectin-like/link_sf"/>
</dbReference>
<evidence type="ECO:0000256" key="3">
    <source>
        <dbReference type="ARBA" id="ARBA00022729"/>
    </source>
</evidence>
<dbReference type="CDD" id="cd00037">
    <property type="entry name" value="CLECT"/>
    <property type="match status" value="1"/>
</dbReference>
<dbReference type="SUPFAM" id="SSF56436">
    <property type="entry name" value="C-type lectin-like"/>
    <property type="match status" value="1"/>
</dbReference>
<feature type="region of interest" description="Disordered" evidence="10">
    <location>
        <begin position="190"/>
        <end position="216"/>
    </location>
</feature>
<gene>
    <name evidence="13" type="ORF">M436DRAFT_84302</name>
</gene>
<dbReference type="InterPro" id="IPR016187">
    <property type="entry name" value="CTDL_fold"/>
</dbReference>
<evidence type="ECO:0000313" key="14">
    <source>
        <dbReference type="Proteomes" id="UP000027730"/>
    </source>
</evidence>
<dbReference type="Proteomes" id="UP000027730">
    <property type="component" value="Unassembled WGS sequence"/>
</dbReference>
<keyword evidence="5 11" id="KW-0472">Membrane</keyword>
<accession>A0A074WCR1</accession>
<evidence type="ECO:0000256" key="10">
    <source>
        <dbReference type="SAM" id="MobiDB-lite"/>
    </source>
</evidence>
<evidence type="ECO:0000256" key="8">
    <source>
        <dbReference type="ARBA" id="ARBA00038159"/>
    </source>
</evidence>
<dbReference type="EMBL" id="KL584716">
    <property type="protein sequence ID" value="KEQ70733.1"/>
    <property type="molecule type" value="Genomic_DNA"/>
</dbReference>
<dbReference type="InterPro" id="IPR057530">
    <property type="entry name" value="TIM-barrel_MTC6"/>
</dbReference>
<keyword evidence="6" id="KW-0325">Glycoprotein</keyword>
<protein>
    <recommendedName>
        <fullName evidence="9">Maintenance of telomere capping protein 6</fullName>
    </recommendedName>
</protein>
<evidence type="ECO:0000259" key="12">
    <source>
        <dbReference type="Pfam" id="PF25506"/>
    </source>
</evidence>
<feature type="compositionally biased region" description="Low complexity" evidence="10">
    <location>
        <begin position="190"/>
        <end position="215"/>
    </location>
</feature>
<dbReference type="RefSeq" id="XP_013424990.1">
    <property type="nucleotide sequence ID" value="XM_013569536.1"/>
</dbReference>
<dbReference type="STRING" id="1043004.A0A074WCR1"/>
<dbReference type="PANTHER" id="PTHR35518:SF2">
    <property type="entry name" value="MAINTENANCE OF TELOMERE CAPPING PROTEIN 6"/>
    <property type="match status" value="1"/>
</dbReference>
<feature type="transmembrane region" description="Helical" evidence="11">
    <location>
        <begin position="622"/>
        <end position="646"/>
    </location>
</feature>
<dbReference type="AlphaFoldDB" id="A0A074WCR1"/>
<reference evidence="13 14" key="1">
    <citation type="journal article" date="2014" name="BMC Genomics">
        <title>Genome sequencing of four Aureobasidium pullulans varieties: biotechnological potential, stress tolerance, and description of new species.</title>
        <authorList>
            <person name="Gostin Ar C."/>
            <person name="Ohm R.A."/>
            <person name="Kogej T."/>
            <person name="Sonjak S."/>
            <person name="Turk M."/>
            <person name="Zajc J."/>
            <person name="Zalar P."/>
            <person name="Grube M."/>
            <person name="Sun H."/>
            <person name="Han J."/>
            <person name="Sharma A."/>
            <person name="Chiniquy J."/>
            <person name="Ngan C.Y."/>
            <person name="Lipzen A."/>
            <person name="Barry K."/>
            <person name="Grigoriev I.V."/>
            <person name="Gunde-Cimerman N."/>
        </authorList>
    </citation>
    <scope>NUCLEOTIDE SEQUENCE [LARGE SCALE GENOMIC DNA]</scope>
    <source>
        <strain evidence="13 14">CBS 147.97</strain>
    </source>
</reference>
<keyword evidence="3" id="KW-0732">Signal</keyword>
<evidence type="ECO:0000256" key="7">
    <source>
        <dbReference type="ARBA" id="ARBA00037703"/>
    </source>
</evidence>
<evidence type="ECO:0000256" key="5">
    <source>
        <dbReference type="ARBA" id="ARBA00023136"/>
    </source>
</evidence>
<keyword evidence="4 11" id="KW-1133">Transmembrane helix</keyword>
<sequence>MDSSYSPDPSTDESGTLYTALLSQRDLASRIPINHVTAPGVDLTPVCFSDHRYEDAAAQQCLSNLLAVGFHRIIVDLYWDQSRQTWSLCPVELDNQGNATSPIRTGAFPSSLSTSSSSTSPSATLTRARVSEDTAAPIVRDVLHSSLISANEGVHHSGGLQVRQTSEVASESIAASGTSAALTSATLAAAPSSTTNGDSTAAASQSSSAVQPSQSGLQIDGYSCTDTIGISTLTDVLAAYFEVTENDLNATFKYLEFNVRLAAPLNDPTDTTSSADPERLPASGNYISDLINSTLSRYLYTPAALRSERANLNQSWFAGNIDNPPAAEYMTILPLDNASGVYTQNGWPSESIIMFLRALRVIASIGTVDPQMQQYDFEADAETVFSPGFISNDIDTTLSSNGTVIAGCLYQSSNITVPIANSSWAISSNLPNNTIINTTSSAALDLSSCGISPILDMPLLGNSATNNATTYRAFIRNSLWGWDTDEPSDSLSTATTNRHCAVSNLANNGLWEVVDCTNENRFLCRRDDSPYTFSISDAKNRYYQGYEACDQGYTFAVPRTALENRYAVAAMWDFLSRQTDYDNAPVFWLSINDIDTKDCWVSGVDEICPYRSDDRDTNKPTVVIPTVAGVIVFLLAILTIMVKCAANRQNTRRRRKRGEGGWDYEGVPL</sequence>
<dbReference type="Pfam" id="PF25506">
    <property type="entry name" value="TIM-barrel_MTC6"/>
    <property type="match status" value="1"/>
</dbReference>
<evidence type="ECO:0000313" key="13">
    <source>
        <dbReference type="EMBL" id="KEQ70733.1"/>
    </source>
</evidence>
<proteinExistence type="inferred from homology"/>
<organism evidence="13 14">
    <name type="scientific">Aureobasidium namibiae CBS 147.97</name>
    <dbReference type="NCBI Taxonomy" id="1043004"/>
    <lineage>
        <taxon>Eukaryota</taxon>
        <taxon>Fungi</taxon>
        <taxon>Dikarya</taxon>
        <taxon>Ascomycota</taxon>
        <taxon>Pezizomycotina</taxon>
        <taxon>Dothideomycetes</taxon>
        <taxon>Dothideomycetidae</taxon>
        <taxon>Dothideales</taxon>
        <taxon>Saccotheciaceae</taxon>
        <taxon>Aureobasidium</taxon>
    </lineage>
</organism>
<dbReference type="OrthoDB" id="5573651at2759"/>
<dbReference type="HOGENOM" id="CLU_033723_0_0_1"/>
<name>A0A074WCR1_9PEZI</name>
<comment type="function">
    <text evidence="7">May be involved in telomere capping.</text>
</comment>
<comment type="subcellular location">
    <subcellularLocation>
        <location evidence="1">Membrane</location>
        <topology evidence="1">Single-pass type I membrane protein</topology>
    </subcellularLocation>
</comment>
<dbReference type="GeneID" id="25417321"/>
<evidence type="ECO:0000256" key="1">
    <source>
        <dbReference type="ARBA" id="ARBA00004479"/>
    </source>
</evidence>
<feature type="compositionally biased region" description="Low complexity" evidence="10">
    <location>
        <begin position="109"/>
        <end position="128"/>
    </location>
</feature>
<evidence type="ECO:0000256" key="2">
    <source>
        <dbReference type="ARBA" id="ARBA00022692"/>
    </source>
</evidence>
<dbReference type="PANTHER" id="PTHR35518">
    <property type="entry name" value="MAINTENANCE OF TELOMOERE CAPPING"/>
    <property type="match status" value="1"/>
</dbReference>
<keyword evidence="2 11" id="KW-0812">Transmembrane</keyword>
<feature type="domain" description="MTC6 partial TIM-barrel" evidence="12">
    <location>
        <begin position="16"/>
        <end position="480"/>
    </location>
</feature>
<dbReference type="Gene3D" id="3.10.100.10">
    <property type="entry name" value="Mannose-Binding Protein A, subunit A"/>
    <property type="match status" value="1"/>
</dbReference>
<evidence type="ECO:0000256" key="9">
    <source>
        <dbReference type="ARBA" id="ARBA00039865"/>
    </source>
</evidence>
<evidence type="ECO:0000256" key="6">
    <source>
        <dbReference type="ARBA" id="ARBA00023180"/>
    </source>
</evidence>
<feature type="region of interest" description="Disordered" evidence="10">
    <location>
        <begin position="100"/>
        <end position="129"/>
    </location>
</feature>